<reference evidence="2" key="1">
    <citation type="submission" date="2020-05" db="UniProtKB">
        <authorList>
            <consortium name="EnsemblMetazoa"/>
        </authorList>
    </citation>
    <scope>IDENTIFICATION</scope>
    <source>
        <strain evidence="2">MAF</strain>
    </source>
</reference>
<dbReference type="AlphaFoldDB" id="A0A182UVE8"/>
<organism evidence="2 3">
    <name type="scientific">Anopheles merus</name>
    <name type="common">Mosquito</name>
    <dbReference type="NCBI Taxonomy" id="30066"/>
    <lineage>
        <taxon>Eukaryota</taxon>
        <taxon>Metazoa</taxon>
        <taxon>Ecdysozoa</taxon>
        <taxon>Arthropoda</taxon>
        <taxon>Hexapoda</taxon>
        <taxon>Insecta</taxon>
        <taxon>Pterygota</taxon>
        <taxon>Neoptera</taxon>
        <taxon>Endopterygota</taxon>
        <taxon>Diptera</taxon>
        <taxon>Nematocera</taxon>
        <taxon>Culicoidea</taxon>
        <taxon>Culicidae</taxon>
        <taxon>Anophelinae</taxon>
        <taxon>Anopheles</taxon>
    </lineage>
</organism>
<dbReference type="VEuPathDB" id="VectorBase:AMEM21_007932"/>
<dbReference type="Proteomes" id="UP000075903">
    <property type="component" value="Unassembled WGS sequence"/>
</dbReference>
<feature type="region of interest" description="Disordered" evidence="1">
    <location>
        <begin position="90"/>
        <end position="111"/>
    </location>
</feature>
<dbReference type="STRING" id="30066.A0A182UVE8"/>
<keyword evidence="3" id="KW-1185">Reference proteome</keyword>
<feature type="compositionally biased region" description="Low complexity" evidence="1">
    <location>
        <begin position="95"/>
        <end position="111"/>
    </location>
</feature>
<name>A0A182UVE8_ANOME</name>
<proteinExistence type="predicted"/>
<feature type="region of interest" description="Disordered" evidence="1">
    <location>
        <begin position="391"/>
        <end position="417"/>
    </location>
</feature>
<evidence type="ECO:0000313" key="3">
    <source>
        <dbReference type="Proteomes" id="UP000075903"/>
    </source>
</evidence>
<feature type="compositionally biased region" description="Basic and acidic residues" evidence="1">
    <location>
        <begin position="136"/>
        <end position="145"/>
    </location>
</feature>
<feature type="compositionally biased region" description="Basic residues" evidence="1">
    <location>
        <begin position="406"/>
        <end position="417"/>
    </location>
</feature>
<accession>A0A182UVE8</accession>
<feature type="region of interest" description="Disordered" evidence="1">
    <location>
        <begin position="223"/>
        <end position="261"/>
    </location>
</feature>
<evidence type="ECO:0000256" key="1">
    <source>
        <dbReference type="SAM" id="MobiDB-lite"/>
    </source>
</evidence>
<dbReference type="EnsemblMetazoa" id="AMEM004327-RA">
    <property type="protein sequence ID" value="AMEM004327-PA"/>
    <property type="gene ID" value="AMEM004327"/>
</dbReference>
<protein>
    <submittedName>
        <fullName evidence="2">Uncharacterized protein</fullName>
    </submittedName>
</protein>
<dbReference type="VEuPathDB" id="VectorBase:AMEM004327"/>
<feature type="compositionally biased region" description="Basic and acidic residues" evidence="1">
    <location>
        <begin position="396"/>
        <end position="405"/>
    </location>
</feature>
<evidence type="ECO:0000313" key="2">
    <source>
        <dbReference type="EnsemblMetazoa" id="AMEM004327-PA"/>
    </source>
</evidence>
<feature type="region of interest" description="Disordered" evidence="1">
    <location>
        <begin position="135"/>
        <end position="156"/>
    </location>
</feature>
<sequence>MSCSNAEEGNAGQVITIIILLGVTGRYRFVHHGSYCVHMWLRTGGAWNTRLMDCLNGRHADCHHRPASSWQQTSAGGKKGLTLKRTATANNHQLSSSSSSSSSSAAVTVSSTPLSPAGDALGAVTPPAEAAQLVDNKIHDKRHGELPTTDAPGRQKRADIFSDNVLANNYQLTESTGHRWDASGSPPQPRITEEVLLVSNLTEERAREENELLEHLNRDRFHGSQIKLDNSADEPEAGGGSPRGGSKKGRRRKGHKKHKHKKIKLLPVTLVGVPVDEDGRPDTGIIEGLTGAADGAWSLKLAGGTERDEATAAERTQLPATAEGRAVEMVDVWKETTMPPSRPNKEMAAEDQRPAMVSGFPPPPMLAADGHLVFGSAGGMQILPAGAAVTAAETATAHRPDDQRTQRKREKQQRKQLQKGECTRVFVFVASSFHRMSLKGRRSFFGVHPFDYSERFANRKGVTGCCNLDRNKIMRGFLFQQQAQNCWTLFLSAILHSRSTVWMFVLYLFYEWISKLDMNNNNNLPK</sequence>
<feature type="compositionally biased region" description="Basic residues" evidence="1">
    <location>
        <begin position="245"/>
        <end position="261"/>
    </location>
</feature>